<dbReference type="EMBL" id="CASHSV030000311">
    <property type="protein sequence ID" value="CAJ2660509.1"/>
    <property type="molecule type" value="Genomic_DNA"/>
</dbReference>
<protein>
    <submittedName>
        <fullName evidence="1">Uncharacterized protein</fullName>
    </submittedName>
</protein>
<sequence length="238" mass="27993">MKNMETTSPSKDDGRRTKAIDENSDSISKIKMEEKFVKKMNHDICEITERITEKLSKRDYLECVLRRLICYRRCWGLRCRVEDKEALLRHLYMELDELNFMSIKAANGGCFVEKLDKNSLNYLKLHGSKSLADEKKILRDIKIQQKETDVDSFKSLEVLKERENVSNYESLKKTIKDQIKVVCDYMESGTKVKYGVKELDAINGEIYSLRAKLREKYNKKDEAYQMILKLKKMVSCNE</sequence>
<dbReference type="Proteomes" id="UP001177021">
    <property type="component" value="Unassembled WGS sequence"/>
</dbReference>
<keyword evidence="2" id="KW-1185">Reference proteome</keyword>
<accession>A0ACB0KXA9</accession>
<organism evidence="1 2">
    <name type="scientific">Trifolium pratense</name>
    <name type="common">Red clover</name>
    <dbReference type="NCBI Taxonomy" id="57577"/>
    <lineage>
        <taxon>Eukaryota</taxon>
        <taxon>Viridiplantae</taxon>
        <taxon>Streptophyta</taxon>
        <taxon>Embryophyta</taxon>
        <taxon>Tracheophyta</taxon>
        <taxon>Spermatophyta</taxon>
        <taxon>Magnoliopsida</taxon>
        <taxon>eudicotyledons</taxon>
        <taxon>Gunneridae</taxon>
        <taxon>Pentapetalae</taxon>
        <taxon>rosids</taxon>
        <taxon>fabids</taxon>
        <taxon>Fabales</taxon>
        <taxon>Fabaceae</taxon>
        <taxon>Papilionoideae</taxon>
        <taxon>50 kb inversion clade</taxon>
        <taxon>NPAAA clade</taxon>
        <taxon>Hologalegina</taxon>
        <taxon>IRL clade</taxon>
        <taxon>Trifolieae</taxon>
        <taxon>Trifolium</taxon>
    </lineage>
</organism>
<gene>
    <name evidence="1" type="ORF">MILVUS5_LOCUS26452</name>
</gene>
<reference evidence="1" key="1">
    <citation type="submission" date="2023-10" db="EMBL/GenBank/DDBJ databases">
        <authorList>
            <person name="Rodriguez Cubillos JULIANA M."/>
            <person name="De Vega J."/>
        </authorList>
    </citation>
    <scope>NUCLEOTIDE SEQUENCE</scope>
</reference>
<comment type="caution">
    <text evidence="1">The sequence shown here is derived from an EMBL/GenBank/DDBJ whole genome shotgun (WGS) entry which is preliminary data.</text>
</comment>
<name>A0ACB0KXA9_TRIPR</name>
<evidence type="ECO:0000313" key="1">
    <source>
        <dbReference type="EMBL" id="CAJ2660509.1"/>
    </source>
</evidence>
<proteinExistence type="predicted"/>
<evidence type="ECO:0000313" key="2">
    <source>
        <dbReference type="Proteomes" id="UP001177021"/>
    </source>
</evidence>